<dbReference type="GO" id="GO:0032259">
    <property type="term" value="P:methylation"/>
    <property type="evidence" value="ECO:0007669"/>
    <property type="project" value="UniProtKB-KW"/>
</dbReference>
<dbReference type="InterPro" id="IPR001739">
    <property type="entry name" value="Methyl_CpG_DNA-bd"/>
</dbReference>
<evidence type="ECO:0000256" key="7">
    <source>
        <dbReference type="ARBA" id="ARBA00022691"/>
    </source>
</evidence>
<keyword evidence="11" id="KW-0156">Chromatin regulator</keyword>
<dbReference type="EnsemblMetazoa" id="tetur03g02220.1">
    <property type="protein sequence ID" value="tetur03g02220.1"/>
    <property type="gene ID" value="tetur03g02220"/>
</dbReference>
<evidence type="ECO:0000256" key="13">
    <source>
        <dbReference type="ARBA" id="ARBA00023054"/>
    </source>
</evidence>
<dbReference type="InterPro" id="IPR007728">
    <property type="entry name" value="Pre-SET_dom"/>
</dbReference>
<evidence type="ECO:0000259" key="18">
    <source>
        <dbReference type="PROSITE" id="PS50867"/>
    </source>
</evidence>
<evidence type="ECO:0000256" key="11">
    <source>
        <dbReference type="ARBA" id="ARBA00022853"/>
    </source>
</evidence>
<dbReference type="AlphaFoldDB" id="T1JZ06"/>
<keyword evidence="22" id="KW-1185">Reference proteome</keyword>
<evidence type="ECO:0000313" key="21">
    <source>
        <dbReference type="EnsemblMetazoa" id="tetur03g02220.1"/>
    </source>
</evidence>
<dbReference type="InterPro" id="IPR041291">
    <property type="entry name" value="TUDOR_5"/>
</dbReference>
<dbReference type="GO" id="GO:0003677">
    <property type="term" value="F:DNA binding"/>
    <property type="evidence" value="ECO:0007669"/>
    <property type="project" value="InterPro"/>
</dbReference>
<evidence type="ECO:0000256" key="4">
    <source>
        <dbReference type="ARBA" id="ARBA00022491"/>
    </source>
</evidence>
<sequence length="1010" mass="115707">MSDSNLDESSEQKPTLSKSTVIYDEIVLDDNSDEESQSDLINSNGDSEKVNTPSQCNGNNGNILDTFTLSSDEEGENVDYSVSVPDVAVKSEADPDPWKEQINQCIDASIKSKEQETFDEQCKKIEDSFVFLEKEICNIMEQCILLKESSEKYAYPETHITGEGDINTEDASLNIQESVQRIVQIDSIKRKIGKDVPIESEDSKINLGDIKKAVEEPEIDIVNMTTLADLQKLYKLPNSGPIVRKPLAIGDQVFAVTDPKNMAKSLWQPATIIETCKISGKIHYNVTFEDSFIPCIFLKGTQLAYRQTPSVMLSNRNRVIAHYPTESSQPLGESNRQFLFSGLIAEVARRTNLFRYLVFFDNGLVAYVPCDTVFLIAEENMSFLDDIPEERKPFLKKYFNDYPERALVKYQAGARDYVDIDGKWVPGRVKQVDCSLVRFYFRQFEKYEWLYRGSPRLKPLSGLFKALENPETNGKKRHSRKGTSQSSILGYSRKQRPFVQFVRDEDSFTDEEDKKYSPRSGAKRLDSFGSSVEADFELYPEFITKPNRYLVSSPHVPHRCSPSCINVSYEDISRYRDTNPYAIPIICGWDRQVACFTNHVKNKRKRTIFYVSPCGRRFRNIEEVDIFLSITKSKLSIDLFTYHPKLVLYSELNGKTSQGCYYYDADVARGTENHSLSCINWINDEPITPGFKYWPARFAASGVNLELDPHFMVCCDCTDNCRDKSKCECQRLTKDSFEVIRNILGLDDEFGYNHRRLYEAFHTGIWECNTNCACNVNCANRVVQNGIRVRLQIFKTKKKGWGIRCLHDIPPGAFICIYAAEVLNEELADAHGANFGDEYLADLDYIETVENFKEGYEESVYVDLSSDESISPVSSDQESDNYHHKSRGRKKTSKRKGSNKKSRKNPERTKKTKKPGKPIRQLYGEKAAYSLDAKRKGNVGRYFNHSCDPNCFVQNVFIDTHDLRFPWVALFSLKFVPAFTELCWDYNYEIIEGRKMWCHCGASNCRGRLL</sequence>
<dbReference type="Pfam" id="PF05033">
    <property type="entry name" value="Pre-SET"/>
    <property type="match status" value="1"/>
</dbReference>
<dbReference type="PROSITE" id="PS50868">
    <property type="entry name" value="POST_SET"/>
    <property type="match status" value="1"/>
</dbReference>
<dbReference type="Gene3D" id="2.170.270.10">
    <property type="entry name" value="SET domain"/>
    <property type="match status" value="1"/>
</dbReference>
<dbReference type="GO" id="GO:0010629">
    <property type="term" value="P:negative regulation of gene expression"/>
    <property type="evidence" value="ECO:0007669"/>
    <property type="project" value="TreeGrafter"/>
</dbReference>
<keyword evidence="14" id="KW-0804">Transcription</keyword>
<dbReference type="Pfam" id="PF00856">
    <property type="entry name" value="SET"/>
    <property type="match status" value="1"/>
</dbReference>
<keyword evidence="12" id="KW-0805">Transcription regulation</keyword>
<dbReference type="eggNOG" id="KOG1141">
    <property type="taxonomic scope" value="Eukaryota"/>
</dbReference>
<keyword evidence="5" id="KW-0489">Methyltransferase</keyword>
<comment type="subcellular location">
    <subcellularLocation>
        <location evidence="2">Chromosome</location>
    </subcellularLocation>
    <subcellularLocation>
        <location evidence="1">Nucleus</location>
    </subcellularLocation>
</comment>
<feature type="domain" description="MBD" evidence="20">
    <location>
        <begin position="575"/>
        <end position="647"/>
    </location>
</feature>
<feature type="domain" description="SET" evidence="17">
    <location>
        <begin position="789"/>
        <end position="987"/>
    </location>
</feature>
<dbReference type="SUPFAM" id="SSF54171">
    <property type="entry name" value="DNA-binding domain"/>
    <property type="match status" value="1"/>
</dbReference>
<gene>
    <name evidence="21" type="primary">107372205</name>
</gene>
<evidence type="ECO:0000256" key="15">
    <source>
        <dbReference type="ARBA" id="ARBA00023242"/>
    </source>
</evidence>
<evidence type="ECO:0000256" key="8">
    <source>
        <dbReference type="ARBA" id="ARBA00022723"/>
    </source>
</evidence>
<dbReference type="PANTHER" id="PTHR46024:SF1">
    <property type="entry name" value="HISTONE-LYSINE N-METHYLTRANSFERASE EGGLESS"/>
    <property type="match status" value="1"/>
</dbReference>
<evidence type="ECO:0000259" key="20">
    <source>
        <dbReference type="PROSITE" id="PS50982"/>
    </source>
</evidence>
<dbReference type="Pfam" id="PF18359">
    <property type="entry name" value="Tudor_5"/>
    <property type="match status" value="1"/>
</dbReference>
<evidence type="ECO:0000256" key="14">
    <source>
        <dbReference type="ARBA" id="ARBA00023163"/>
    </source>
</evidence>
<evidence type="ECO:0000259" key="19">
    <source>
        <dbReference type="PROSITE" id="PS50868"/>
    </source>
</evidence>
<keyword evidence="10" id="KW-0862">Zinc</keyword>
<dbReference type="OMA" id="PDETICI"/>
<dbReference type="GO" id="GO:0005634">
    <property type="term" value="C:nucleus"/>
    <property type="evidence" value="ECO:0007669"/>
    <property type="project" value="UniProtKB-SubCell"/>
</dbReference>
<dbReference type="GO" id="GO:0008270">
    <property type="term" value="F:zinc ion binding"/>
    <property type="evidence" value="ECO:0007669"/>
    <property type="project" value="InterPro"/>
</dbReference>
<keyword evidence="3" id="KW-0158">Chromosome</keyword>
<dbReference type="CDD" id="cd10517">
    <property type="entry name" value="SET_SETDB1"/>
    <property type="match status" value="1"/>
</dbReference>
<reference evidence="21" key="2">
    <citation type="submission" date="2015-06" db="UniProtKB">
        <authorList>
            <consortium name="EnsemblMetazoa"/>
        </authorList>
    </citation>
    <scope>IDENTIFICATION</scope>
</reference>
<protein>
    <recommendedName>
        <fullName evidence="23">Histone-lysine N-methyltransferase</fullName>
    </recommendedName>
</protein>
<dbReference type="PROSITE" id="PS50280">
    <property type="entry name" value="SET"/>
    <property type="match status" value="1"/>
</dbReference>
<evidence type="ECO:0000256" key="5">
    <source>
        <dbReference type="ARBA" id="ARBA00022603"/>
    </source>
</evidence>
<dbReference type="InterPro" id="IPR041292">
    <property type="entry name" value="Tudor_4"/>
</dbReference>
<evidence type="ECO:0000256" key="3">
    <source>
        <dbReference type="ARBA" id="ARBA00022454"/>
    </source>
</evidence>
<feature type="compositionally biased region" description="Acidic residues" evidence="16">
    <location>
        <begin position="26"/>
        <end position="37"/>
    </location>
</feature>
<evidence type="ECO:0000256" key="9">
    <source>
        <dbReference type="ARBA" id="ARBA00022737"/>
    </source>
</evidence>
<feature type="region of interest" description="Disordered" evidence="16">
    <location>
        <begin position="1"/>
        <end position="63"/>
    </location>
</feature>
<dbReference type="SMART" id="SM00317">
    <property type="entry name" value="SET"/>
    <property type="match status" value="1"/>
</dbReference>
<feature type="compositionally biased region" description="Basic residues" evidence="16">
    <location>
        <begin position="884"/>
        <end position="903"/>
    </location>
</feature>
<dbReference type="PROSITE" id="PS50867">
    <property type="entry name" value="PRE_SET"/>
    <property type="match status" value="1"/>
</dbReference>
<name>T1JZ06_TETUR</name>
<evidence type="ECO:0000313" key="22">
    <source>
        <dbReference type="Proteomes" id="UP000015104"/>
    </source>
</evidence>
<dbReference type="GO" id="GO:0005694">
    <property type="term" value="C:chromosome"/>
    <property type="evidence" value="ECO:0007669"/>
    <property type="project" value="UniProtKB-SubCell"/>
</dbReference>
<organism evidence="21 22">
    <name type="scientific">Tetranychus urticae</name>
    <name type="common">Two-spotted spider mite</name>
    <dbReference type="NCBI Taxonomy" id="32264"/>
    <lineage>
        <taxon>Eukaryota</taxon>
        <taxon>Metazoa</taxon>
        <taxon>Ecdysozoa</taxon>
        <taxon>Arthropoda</taxon>
        <taxon>Chelicerata</taxon>
        <taxon>Arachnida</taxon>
        <taxon>Acari</taxon>
        <taxon>Acariformes</taxon>
        <taxon>Trombidiformes</taxon>
        <taxon>Prostigmata</taxon>
        <taxon>Eleutherengona</taxon>
        <taxon>Raphignathae</taxon>
        <taxon>Tetranychoidea</taxon>
        <taxon>Tetranychidae</taxon>
        <taxon>Tetranychus</taxon>
    </lineage>
</organism>
<reference evidence="22" key="1">
    <citation type="submission" date="2011-08" db="EMBL/GenBank/DDBJ databases">
        <authorList>
            <person name="Rombauts S."/>
        </authorList>
    </citation>
    <scope>NUCLEOTIDE SEQUENCE</scope>
    <source>
        <strain evidence="22">London</strain>
    </source>
</reference>
<evidence type="ECO:0000256" key="2">
    <source>
        <dbReference type="ARBA" id="ARBA00004286"/>
    </source>
</evidence>
<dbReference type="PROSITE" id="PS50982">
    <property type="entry name" value="MBD"/>
    <property type="match status" value="1"/>
</dbReference>
<dbReference type="GO" id="GO:0070828">
    <property type="term" value="P:heterochromatin organization"/>
    <property type="evidence" value="ECO:0007669"/>
    <property type="project" value="TreeGrafter"/>
</dbReference>
<keyword evidence="13" id="KW-0175">Coiled coil</keyword>
<keyword evidence="6" id="KW-0808">Transferase</keyword>
<feature type="domain" description="Post-SET" evidence="19">
    <location>
        <begin position="994"/>
        <end position="1010"/>
    </location>
</feature>
<dbReference type="OrthoDB" id="5792673at2759"/>
<accession>T1JZ06</accession>
<feature type="region of interest" description="Disordered" evidence="16">
    <location>
        <begin position="871"/>
        <end position="917"/>
    </location>
</feature>
<keyword evidence="8" id="KW-0479">Metal-binding</keyword>
<evidence type="ECO:0000259" key="17">
    <source>
        <dbReference type="PROSITE" id="PS50280"/>
    </source>
</evidence>
<evidence type="ECO:0000256" key="1">
    <source>
        <dbReference type="ARBA" id="ARBA00004123"/>
    </source>
</evidence>
<evidence type="ECO:0008006" key="23">
    <source>
        <dbReference type="Google" id="ProtNLM"/>
    </source>
</evidence>
<dbReference type="GO" id="GO:0046974">
    <property type="term" value="F:histone H3K9 methyltransferase activity"/>
    <property type="evidence" value="ECO:0007669"/>
    <property type="project" value="TreeGrafter"/>
</dbReference>
<dbReference type="Pfam" id="PF18358">
    <property type="entry name" value="Tudor_4"/>
    <property type="match status" value="1"/>
</dbReference>
<proteinExistence type="predicted"/>
<dbReference type="Pfam" id="PF01429">
    <property type="entry name" value="MBD"/>
    <property type="match status" value="1"/>
</dbReference>
<dbReference type="Gene3D" id="2.30.30.140">
    <property type="match status" value="1"/>
</dbReference>
<dbReference type="SUPFAM" id="SSF82199">
    <property type="entry name" value="SET domain"/>
    <property type="match status" value="1"/>
</dbReference>
<evidence type="ECO:0000256" key="6">
    <source>
        <dbReference type="ARBA" id="ARBA00022679"/>
    </source>
</evidence>
<dbReference type="InterPro" id="IPR001214">
    <property type="entry name" value="SET_dom"/>
</dbReference>
<evidence type="ECO:0000256" key="12">
    <source>
        <dbReference type="ARBA" id="ARBA00023015"/>
    </source>
</evidence>
<dbReference type="STRING" id="32264.T1JZ06"/>
<dbReference type="Gene3D" id="3.30.890.10">
    <property type="entry name" value="Methyl-cpg-binding Protein 2, Chain A"/>
    <property type="match status" value="1"/>
</dbReference>
<dbReference type="SMART" id="SM00468">
    <property type="entry name" value="PreSET"/>
    <property type="match status" value="1"/>
</dbReference>
<dbReference type="SMART" id="SM00391">
    <property type="entry name" value="MBD"/>
    <property type="match status" value="1"/>
</dbReference>
<feature type="domain" description="Pre-SET" evidence="18">
    <location>
        <begin position="713"/>
        <end position="786"/>
    </location>
</feature>
<keyword evidence="7" id="KW-0949">S-adenosyl-L-methionine</keyword>
<evidence type="ECO:0000256" key="10">
    <source>
        <dbReference type="ARBA" id="ARBA00022833"/>
    </source>
</evidence>
<keyword evidence="15" id="KW-0539">Nucleus</keyword>
<dbReference type="InterPro" id="IPR016177">
    <property type="entry name" value="DNA-bd_dom_sf"/>
</dbReference>
<keyword evidence="4" id="KW-0678">Repressor</keyword>
<dbReference type="InterPro" id="IPR051516">
    <property type="entry name" value="SETDB_methyltransferase"/>
</dbReference>
<dbReference type="PANTHER" id="PTHR46024">
    <property type="entry name" value="HISTONE-LYSINE N-METHYLTRANSFERASE EGGLESS"/>
    <property type="match status" value="1"/>
</dbReference>
<keyword evidence="9" id="KW-0677">Repeat</keyword>
<dbReference type="EMBL" id="CAEY01001112">
    <property type="status" value="NOT_ANNOTATED_CDS"/>
    <property type="molecule type" value="Genomic_DNA"/>
</dbReference>
<evidence type="ECO:0000256" key="16">
    <source>
        <dbReference type="SAM" id="MobiDB-lite"/>
    </source>
</evidence>
<feature type="compositionally biased region" description="Polar residues" evidence="16">
    <location>
        <begin position="38"/>
        <end position="63"/>
    </location>
</feature>
<dbReference type="InterPro" id="IPR046341">
    <property type="entry name" value="SET_dom_sf"/>
</dbReference>
<dbReference type="Proteomes" id="UP000015104">
    <property type="component" value="Unassembled WGS sequence"/>
</dbReference>
<dbReference type="InterPro" id="IPR003616">
    <property type="entry name" value="Post-SET_dom"/>
</dbReference>
<dbReference type="HOGENOM" id="CLU_003279_0_0_1"/>
<dbReference type="KEGG" id="tut:107372205"/>